<feature type="compositionally biased region" description="Low complexity" evidence="1">
    <location>
        <begin position="1"/>
        <end position="10"/>
    </location>
</feature>
<dbReference type="Proteomes" id="UP000010552">
    <property type="component" value="Unassembled WGS sequence"/>
</dbReference>
<name>L5JQR4_PTEAL</name>
<evidence type="ECO:0000313" key="3">
    <source>
        <dbReference type="Proteomes" id="UP000010552"/>
    </source>
</evidence>
<gene>
    <name evidence="2" type="ORF">PAL_GLEAN10020714</name>
</gene>
<dbReference type="AlphaFoldDB" id="L5JQR4"/>
<feature type="region of interest" description="Disordered" evidence="1">
    <location>
        <begin position="1"/>
        <end position="21"/>
    </location>
</feature>
<reference evidence="3" key="1">
    <citation type="journal article" date="2013" name="Science">
        <title>Comparative analysis of bat genomes provides insight into the evolution of flight and immunity.</title>
        <authorList>
            <person name="Zhang G."/>
            <person name="Cowled C."/>
            <person name="Shi Z."/>
            <person name="Huang Z."/>
            <person name="Bishop-Lilly K.A."/>
            <person name="Fang X."/>
            <person name="Wynne J.W."/>
            <person name="Xiong Z."/>
            <person name="Baker M.L."/>
            <person name="Zhao W."/>
            <person name="Tachedjian M."/>
            <person name="Zhu Y."/>
            <person name="Zhou P."/>
            <person name="Jiang X."/>
            <person name="Ng J."/>
            <person name="Yang L."/>
            <person name="Wu L."/>
            <person name="Xiao J."/>
            <person name="Feng Y."/>
            <person name="Chen Y."/>
            <person name="Sun X."/>
            <person name="Zhang Y."/>
            <person name="Marsh G.A."/>
            <person name="Crameri G."/>
            <person name="Broder C.C."/>
            <person name="Frey K.G."/>
            <person name="Wang L.F."/>
            <person name="Wang J."/>
        </authorList>
    </citation>
    <scope>NUCLEOTIDE SEQUENCE [LARGE SCALE GENOMIC DNA]</scope>
</reference>
<organism evidence="2 3">
    <name type="scientific">Pteropus alecto</name>
    <name type="common">Black flying fox</name>
    <dbReference type="NCBI Taxonomy" id="9402"/>
    <lineage>
        <taxon>Eukaryota</taxon>
        <taxon>Metazoa</taxon>
        <taxon>Chordata</taxon>
        <taxon>Craniata</taxon>
        <taxon>Vertebrata</taxon>
        <taxon>Euteleostomi</taxon>
        <taxon>Mammalia</taxon>
        <taxon>Eutheria</taxon>
        <taxon>Laurasiatheria</taxon>
        <taxon>Chiroptera</taxon>
        <taxon>Yinpterochiroptera</taxon>
        <taxon>Pteropodoidea</taxon>
        <taxon>Pteropodidae</taxon>
        <taxon>Pteropodinae</taxon>
        <taxon>Pteropus</taxon>
    </lineage>
</organism>
<accession>L5JQR4</accession>
<keyword evidence="3" id="KW-1185">Reference proteome</keyword>
<evidence type="ECO:0000313" key="2">
    <source>
        <dbReference type="EMBL" id="ELK01106.1"/>
    </source>
</evidence>
<proteinExistence type="predicted"/>
<dbReference type="EMBL" id="KB031153">
    <property type="protein sequence ID" value="ELK01106.1"/>
    <property type="molecule type" value="Genomic_DNA"/>
</dbReference>
<sequence length="79" mass="8574">MTPKSSSSSSRGTVLPLDLEQSTHRLGRGMLKVDGLVGDPGYEKDTIKQHSAASLVTSYVVWQPAQVFTTAQSKEHSEQ</sequence>
<protein>
    <submittedName>
        <fullName evidence="2">Uncharacterized protein</fullName>
    </submittedName>
</protein>
<dbReference type="InParanoid" id="L5JQR4"/>
<evidence type="ECO:0000256" key="1">
    <source>
        <dbReference type="SAM" id="MobiDB-lite"/>
    </source>
</evidence>